<dbReference type="Proteomes" id="UP001196338">
    <property type="component" value="Unassembled WGS sequence"/>
</dbReference>
<evidence type="ECO:0000256" key="1">
    <source>
        <dbReference type="SAM" id="MobiDB-lite"/>
    </source>
</evidence>
<proteinExistence type="predicted"/>
<evidence type="ECO:0000313" key="4">
    <source>
        <dbReference type="EMBL" id="MVD25356.1"/>
    </source>
</evidence>
<gene>
    <name evidence="4" type="ORF">D6U24_18630</name>
    <name evidence="2" type="ORF">ERS013200_03683</name>
    <name evidence="3" type="ORF">KIN13_07290</name>
</gene>
<accession>A0A0H6UH51</accession>
<feature type="compositionally biased region" description="Low complexity" evidence="1">
    <location>
        <begin position="38"/>
        <end position="49"/>
    </location>
</feature>
<reference evidence="2 5" key="1">
    <citation type="submission" date="2015-07" db="EMBL/GenBank/DDBJ databases">
        <authorList>
            <consortium name="Pathogen Informatics"/>
        </authorList>
    </citation>
    <scope>NUCLEOTIDE SEQUENCE [LARGE SCALE GENOMIC DNA]</scope>
    <source>
        <strain evidence="2 5">A316</strain>
    </source>
</reference>
<reference evidence="3" key="4">
    <citation type="submission" date="2023-08" db="EMBL/GenBank/DDBJ databases">
        <title>Vibrio cholerae Outbreaks in Tanzania Exemplify Founder Flush: Simultaneous Increases in Population Size and Genetic Diversity.</title>
        <authorList>
            <person name="Debes A.K."/>
            <person name="Mohammed A."/>
            <person name="Maseke I."/>
            <person name="Almeida M."/>
            <person name="Li S."/>
            <person name="Matimba H."/>
            <person name="Joachim A."/>
            <person name="Mizinduko M."/>
            <person name="Nyanga S."/>
            <person name="Kelly M."/>
            <person name="Kachwamba Y."/>
            <person name="Schaffer A.M."/>
            <person name="Nyanga A.S."/>
            <person name="Mghamba J."/>
            <person name="Mosha F.S."/>
            <person name="Sack D.A."/>
            <person name="Stine O.C."/>
        </authorList>
    </citation>
    <scope>NUCLEOTIDE SEQUENCE</scope>
    <source>
        <strain evidence="3">TDS0091212</strain>
    </source>
</reference>
<dbReference type="AlphaFoldDB" id="A0A0H6UH51"/>
<name>A0A0H6UH51_VIBCL</name>
<protein>
    <submittedName>
        <fullName evidence="4">Uncharacterized protein</fullName>
    </submittedName>
</protein>
<sequence>MPKNIKQTSSDVASLASHILKNPNASTIAKAFAGSALSQTSTSRQTSSEMESRASKALQSTKYSEETKTLAASVLSQSSKDR</sequence>
<dbReference type="Proteomes" id="UP000041770">
    <property type="component" value="Unassembled WGS sequence"/>
</dbReference>
<dbReference type="RefSeq" id="WP_001125591.1">
    <property type="nucleotide sequence ID" value="NZ_AP018677.1"/>
</dbReference>
<dbReference type="EMBL" id="JAHBND010000359">
    <property type="protein sequence ID" value="MBS7673237.1"/>
    <property type="molecule type" value="Genomic_DNA"/>
</dbReference>
<evidence type="ECO:0000313" key="3">
    <source>
        <dbReference type="EMBL" id="MBS7673237.1"/>
    </source>
</evidence>
<dbReference type="EMBL" id="CWQY01000041">
    <property type="protein sequence ID" value="CSD25207.1"/>
    <property type="molecule type" value="Genomic_DNA"/>
</dbReference>
<organism evidence="4 6">
    <name type="scientific">Vibrio cholerae</name>
    <dbReference type="NCBI Taxonomy" id="666"/>
    <lineage>
        <taxon>Bacteria</taxon>
        <taxon>Pseudomonadati</taxon>
        <taxon>Pseudomonadota</taxon>
        <taxon>Gammaproteobacteria</taxon>
        <taxon>Vibrionales</taxon>
        <taxon>Vibrionaceae</taxon>
        <taxon>Vibrio</taxon>
    </lineage>
</organism>
<evidence type="ECO:0000313" key="5">
    <source>
        <dbReference type="Proteomes" id="UP000041770"/>
    </source>
</evidence>
<dbReference type="EMBL" id="QZRB01000035">
    <property type="protein sequence ID" value="MVD25356.1"/>
    <property type="molecule type" value="Genomic_DNA"/>
</dbReference>
<dbReference type="Proteomes" id="UP000471242">
    <property type="component" value="Unassembled WGS sequence"/>
</dbReference>
<evidence type="ECO:0000313" key="2">
    <source>
        <dbReference type="EMBL" id="CSD25207.1"/>
    </source>
</evidence>
<reference evidence="3" key="3">
    <citation type="submission" date="2021-05" db="EMBL/GenBank/DDBJ databases">
        <authorList>
            <person name="Stine C."/>
        </authorList>
    </citation>
    <scope>NUCLEOTIDE SEQUENCE</scope>
    <source>
        <strain evidence="3">TDS0091212</strain>
    </source>
</reference>
<feature type="region of interest" description="Disordered" evidence="1">
    <location>
        <begin position="34"/>
        <end position="82"/>
    </location>
</feature>
<evidence type="ECO:0000313" key="6">
    <source>
        <dbReference type="Proteomes" id="UP000471242"/>
    </source>
</evidence>
<reference evidence="4 6" key="2">
    <citation type="submission" date="2018-09" db="EMBL/GenBank/DDBJ databases">
        <title>Genomic epidemiology reveals two lineages of Vibrio cholerae that can cause global cholera epidemics despite absence of cholera toxin gene.</title>
        <authorList>
            <person name="Wang H."/>
            <person name="Zen W."/>
            <person name="Yu H."/>
            <person name="Zhang W."/>
            <person name="Pan J."/>
            <person name="Yang C."/>
            <person name="Cui Y."/>
        </authorList>
    </citation>
    <scope>NUCLEOTIDE SEQUENCE [LARGE SCALE GENOMIC DNA]</scope>
    <source>
        <strain evidence="4 6">00-1_S85</strain>
    </source>
</reference>